<name>A0A938Y4K8_9BACL</name>
<dbReference type="EMBL" id="JAFBEB010000016">
    <property type="protein sequence ID" value="MBM7591846.1"/>
    <property type="molecule type" value="Genomic_DNA"/>
</dbReference>
<comment type="caution">
    <text evidence="1">The sequence shown here is derived from an EMBL/GenBank/DDBJ whole genome shotgun (WGS) entry which is preliminary data.</text>
</comment>
<evidence type="ECO:0000313" key="1">
    <source>
        <dbReference type="EMBL" id="MBM7591846.1"/>
    </source>
</evidence>
<proteinExistence type="predicted"/>
<dbReference type="Pfam" id="PF13289">
    <property type="entry name" value="SIR2_2"/>
    <property type="match status" value="1"/>
</dbReference>
<dbReference type="AlphaFoldDB" id="A0A938Y4K8"/>
<organism evidence="1 2">
    <name type="scientific">Brevibacillus fulvus</name>
    <dbReference type="NCBI Taxonomy" id="1125967"/>
    <lineage>
        <taxon>Bacteria</taxon>
        <taxon>Bacillati</taxon>
        <taxon>Bacillota</taxon>
        <taxon>Bacilli</taxon>
        <taxon>Bacillales</taxon>
        <taxon>Paenibacillaceae</taxon>
        <taxon>Brevibacillus</taxon>
    </lineage>
</organism>
<evidence type="ECO:0008006" key="3">
    <source>
        <dbReference type="Google" id="ProtNLM"/>
    </source>
</evidence>
<sequence length="467" mass="54960">MEEREFDKLKRSKFFVGSKDWVEDFFADPSNNKPEKLPDKIRLVLKNYLQLDNVSFLFGTGSSLHLGTTSIRNFPIAIENALRNGDQEVYGLFIHLVKQFQKSEYVLRDESQQPSEITVPLEEFLNYLLALQYVQGHSKNLISGYNYEDSFEDKHIEITPQILESLISKIKSELFKLCDLDKLEYWPDDEQVREEMQKNGKYTYHKSFIKSLLERPLNLRRANIFTTNYDLAFENAFDELGVHYMNGFSGFHKRTFRPEVFEYDLYYPGSTTEGRVRRIERMIKYYKLHGSITWVREESSAQNQYGLVERHIDWVRNNLESAGDIIIYPTAHKKGYTLDFPYSELFRQFASVITQPQSVLFCVGYSFFDEHINDIIYQALSIPSFTLIVVDFKGTGNEMIKKLYELDDPRIVILEGSYLGDFKTFSKKIMPTFHEMEYREKVSTTLKKLYSEKQASEVKDDARADYW</sequence>
<gene>
    <name evidence="1" type="ORF">JOD01_003498</name>
</gene>
<evidence type="ECO:0000313" key="2">
    <source>
        <dbReference type="Proteomes" id="UP000717624"/>
    </source>
</evidence>
<accession>A0A938Y4K8</accession>
<reference evidence="1" key="1">
    <citation type="submission" date="2021-01" db="EMBL/GenBank/DDBJ databases">
        <title>Genomic Encyclopedia of Type Strains, Phase IV (KMG-IV): sequencing the most valuable type-strain genomes for metagenomic binning, comparative biology and taxonomic classification.</title>
        <authorList>
            <person name="Goeker M."/>
        </authorList>
    </citation>
    <scope>NUCLEOTIDE SEQUENCE</scope>
    <source>
        <strain evidence="1">DSM 25523</strain>
    </source>
</reference>
<dbReference type="RefSeq" id="WP_204519529.1">
    <property type="nucleotide sequence ID" value="NZ_BAABIN010000017.1"/>
</dbReference>
<keyword evidence="2" id="KW-1185">Reference proteome</keyword>
<dbReference type="Proteomes" id="UP000717624">
    <property type="component" value="Unassembled WGS sequence"/>
</dbReference>
<protein>
    <recommendedName>
        <fullName evidence="3">SIR2-like domain-containing protein</fullName>
    </recommendedName>
</protein>